<dbReference type="HOGENOM" id="CLU_079104_0_0_1"/>
<sequence length="316" mass="35390">MLILIVGITGNLGQHLLRAATVQGHQVRGLSRSADKLSSELRSSLESFVASSSYYDIPAIESAVQGVDAVICAYANVPGLTLEGQLILLRAAERAGVKRYVATSWNSDWTKIPLGKHESYDEFIMFKRHVEQSSLSSGNTVIKPIYIFTALLAEFAFQAPSDMAEIPEFPWWNPKKGTAVYYGDGKTRHQWTTFADAAAYTVDIVTSDDAEKGGTYSILSDAGDVFYIAKTWKEATGKDVKLIPAGDVEELRAYAMAGRKAHPPNEWKKYIGPFYWLHTIEGDWNLDEDHLYTSDKVTPTKLRDFFELHKDWYAKF</sequence>
<evidence type="ECO:0000259" key="3">
    <source>
        <dbReference type="Pfam" id="PF05368"/>
    </source>
</evidence>
<accession>U1GJF4</accession>
<proteinExistence type="predicted"/>
<keyword evidence="5" id="KW-1185">Reference proteome</keyword>
<keyword evidence="1" id="KW-0521">NADP</keyword>
<dbReference type="GeneID" id="19237219"/>
<feature type="domain" description="NmrA-like" evidence="3">
    <location>
        <begin position="2"/>
        <end position="242"/>
    </location>
</feature>
<dbReference type="OrthoDB" id="419598at2759"/>
<dbReference type="OMA" id="NHGVWDP"/>
<dbReference type="eggNOG" id="ENOG502SNJP">
    <property type="taxonomic scope" value="Eukaryota"/>
</dbReference>
<evidence type="ECO:0000256" key="2">
    <source>
        <dbReference type="ARBA" id="ARBA00023002"/>
    </source>
</evidence>
<dbReference type="PANTHER" id="PTHR47706:SF9">
    <property type="entry name" value="NMRA-LIKE DOMAIN-CONTAINING PROTEIN-RELATED"/>
    <property type="match status" value="1"/>
</dbReference>
<keyword evidence="2" id="KW-0560">Oxidoreductase</keyword>
<organism evidence="4 5">
    <name type="scientific">Endocarpon pusillum (strain Z07020 / HMAS-L-300199)</name>
    <name type="common">Lichen-forming fungus</name>
    <dbReference type="NCBI Taxonomy" id="1263415"/>
    <lineage>
        <taxon>Eukaryota</taxon>
        <taxon>Fungi</taxon>
        <taxon>Dikarya</taxon>
        <taxon>Ascomycota</taxon>
        <taxon>Pezizomycotina</taxon>
        <taxon>Eurotiomycetes</taxon>
        <taxon>Chaetothyriomycetidae</taxon>
        <taxon>Verrucariales</taxon>
        <taxon>Verrucariaceae</taxon>
        <taxon>Endocarpon</taxon>
    </lineage>
</organism>
<dbReference type="GO" id="GO:0016491">
    <property type="term" value="F:oxidoreductase activity"/>
    <property type="evidence" value="ECO:0007669"/>
    <property type="project" value="UniProtKB-KW"/>
</dbReference>
<evidence type="ECO:0000256" key="1">
    <source>
        <dbReference type="ARBA" id="ARBA00022857"/>
    </source>
</evidence>
<dbReference type="InterPro" id="IPR051609">
    <property type="entry name" value="NmrA/Isoflavone_reductase-like"/>
</dbReference>
<evidence type="ECO:0000313" key="4">
    <source>
        <dbReference type="EMBL" id="ERF72278.1"/>
    </source>
</evidence>
<gene>
    <name evidence="4" type="ORF">EPUS_02165</name>
</gene>
<dbReference type="InterPro" id="IPR036291">
    <property type="entry name" value="NAD(P)-bd_dom_sf"/>
</dbReference>
<dbReference type="InterPro" id="IPR008030">
    <property type="entry name" value="NmrA-like"/>
</dbReference>
<dbReference type="Pfam" id="PF05368">
    <property type="entry name" value="NmrA"/>
    <property type="match status" value="1"/>
</dbReference>
<dbReference type="AlphaFoldDB" id="U1GJF4"/>
<dbReference type="RefSeq" id="XP_007802123.1">
    <property type="nucleotide sequence ID" value="XM_007803932.1"/>
</dbReference>
<dbReference type="Proteomes" id="UP000019373">
    <property type="component" value="Unassembled WGS sequence"/>
</dbReference>
<reference evidence="5" key="1">
    <citation type="journal article" date="2014" name="BMC Genomics">
        <title>Genome characteristics reveal the impact of lichenization on lichen-forming fungus Endocarpon pusillum Hedwig (Verrucariales, Ascomycota).</title>
        <authorList>
            <person name="Wang Y.-Y."/>
            <person name="Liu B."/>
            <person name="Zhang X.-Y."/>
            <person name="Zhou Q.-M."/>
            <person name="Zhang T."/>
            <person name="Li H."/>
            <person name="Yu Y.-F."/>
            <person name="Zhang X.-L."/>
            <person name="Hao X.-Y."/>
            <person name="Wang M."/>
            <person name="Wang L."/>
            <person name="Wei J.-C."/>
        </authorList>
    </citation>
    <scope>NUCLEOTIDE SEQUENCE [LARGE SCALE GENOMIC DNA]</scope>
    <source>
        <strain evidence="5">Z07020 / HMAS-L-300199</strain>
    </source>
</reference>
<name>U1GJF4_ENDPU</name>
<dbReference type="PANTHER" id="PTHR47706">
    <property type="entry name" value="NMRA-LIKE FAMILY PROTEIN"/>
    <property type="match status" value="1"/>
</dbReference>
<dbReference type="SUPFAM" id="SSF51735">
    <property type="entry name" value="NAD(P)-binding Rossmann-fold domains"/>
    <property type="match status" value="1"/>
</dbReference>
<dbReference type="Gene3D" id="3.40.50.720">
    <property type="entry name" value="NAD(P)-binding Rossmann-like Domain"/>
    <property type="match status" value="1"/>
</dbReference>
<protein>
    <recommendedName>
        <fullName evidence="3">NmrA-like domain-containing protein</fullName>
    </recommendedName>
</protein>
<evidence type="ECO:0000313" key="5">
    <source>
        <dbReference type="Proteomes" id="UP000019373"/>
    </source>
</evidence>
<dbReference type="EMBL" id="KE721111">
    <property type="protein sequence ID" value="ERF72278.1"/>
    <property type="molecule type" value="Genomic_DNA"/>
</dbReference>